<accession>A0ABT3ZGD6</accession>
<comment type="caution">
    <text evidence="9">The sequence shown here is derived from an EMBL/GenBank/DDBJ whole genome shotgun (WGS) entry which is preliminary data.</text>
</comment>
<feature type="domain" description="Thioredoxin" evidence="8">
    <location>
        <begin position="36"/>
        <end position="224"/>
    </location>
</feature>
<evidence type="ECO:0000256" key="1">
    <source>
        <dbReference type="ARBA" id="ARBA00003565"/>
    </source>
</evidence>
<dbReference type="RefSeq" id="WP_267656395.1">
    <property type="nucleotide sequence ID" value="NZ_JAOVZR010000003.1"/>
</dbReference>
<comment type="function">
    <text evidence="1">May be required for disulfide bond formation in some proteins.</text>
</comment>
<keyword evidence="5" id="KW-1015">Disulfide bond</keyword>
<keyword evidence="7" id="KW-0472">Membrane</keyword>
<evidence type="ECO:0000256" key="4">
    <source>
        <dbReference type="ARBA" id="ARBA00023002"/>
    </source>
</evidence>
<keyword evidence="10" id="KW-1185">Reference proteome</keyword>
<evidence type="ECO:0000256" key="2">
    <source>
        <dbReference type="ARBA" id="ARBA00005791"/>
    </source>
</evidence>
<evidence type="ECO:0000313" key="9">
    <source>
        <dbReference type="EMBL" id="MCY0150676.1"/>
    </source>
</evidence>
<keyword evidence="7" id="KW-0812">Transmembrane</keyword>
<evidence type="ECO:0000256" key="3">
    <source>
        <dbReference type="ARBA" id="ARBA00022729"/>
    </source>
</evidence>
<evidence type="ECO:0000259" key="8">
    <source>
        <dbReference type="PROSITE" id="PS51352"/>
    </source>
</evidence>
<evidence type="ECO:0000313" key="10">
    <source>
        <dbReference type="Proteomes" id="UP001073227"/>
    </source>
</evidence>
<evidence type="ECO:0000256" key="5">
    <source>
        <dbReference type="ARBA" id="ARBA00023157"/>
    </source>
</evidence>
<proteinExistence type="inferred from homology"/>
<dbReference type="PROSITE" id="PS51352">
    <property type="entry name" value="THIOREDOXIN_2"/>
    <property type="match status" value="1"/>
</dbReference>
<sequence>MSCSIERKTQMNRRTLLIGASTLGLAVFGGGVFFLTRRNQQVDTETVAAVDPSLLVRSYSPSFGPDEAPVTLVEFFDPSCEACRAFHPVVQKIRKQFPTQVRIVMRYTVFHEGSDEAVRILETARMQDKFEPVLDAILEQQPRWALHDGPRMDIAWQIAETAGLDLEKAKSDKQFPGITGVLNQDMADVNALGIRQTPTFFLNGRQMSEISIDGLIADVRSAVENS</sequence>
<dbReference type="SUPFAM" id="SSF52833">
    <property type="entry name" value="Thioredoxin-like"/>
    <property type="match status" value="1"/>
</dbReference>
<keyword evidence="3" id="KW-0732">Signal</keyword>
<dbReference type="PANTHER" id="PTHR13887:SF14">
    <property type="entry name" value="DISULFIDE BOND FORMATION PROTEIN D"/>
    <property type="match status" value="1"/>
</dbReference>
<dbReference type="Pfam" id="PF13462">
    <property type="entry name" value="Thioredoxin_4"/>
    <property type="match status" value="1"/>
</dbReference>
<dbReference type="InterPro" id="IPR036249">
    <property type="entry name" value="Thioredoxin-like_sf"/>
</dbReference>
<comment type="similarity">
    <text evidence="2">Belongs to the thioredoxin family. DsbA subfamily.</text>
</comment>
<organism evidence="9 10">
    <name type="scientific">Hoeflea algicola</name>
    <dbReference type="NCBI Taxonomy" id="2983763"/>
    <lineage>
        <taxon>Bacteria</taxon>
        <taxon>Pseudomonadati</taxon>
        <taxon>Pseudomonadota</taxon>
        <taxon>Alphaproteobacteria</taxon>
        <taxon>Hyphomicrobiales</taxon>
        <taxon>Rhizobiaceae</taxon>
        <taxon>Hoeflea</taxon>
    </lineage>
</organism>
<reference evidence="9" key="1">
    <citation type="submission" date="2022-10" db="EMBL/GenBank/DDBJ databases">
        <title>Hoeflea sp. G2-23, isolated from marine algae.</title>
        <authorList>
            <person name="Kristyanto S."/>
            <person name="Kim J.M."/>
            <person name="Jeon C.O."/>
        </authorList>
    </citation>
    <scope>NUCLEOTIDE SEQUENCE</scope>
    <source>
        <strain evidence="9">G2-23</strain>
    </source>
</reference>
<gene>
    <name evidence="9" type="ORF">OEG84_23985</name>
</gene>
<keyword evidence="7" id="KW-1133">Transmembrane helix</keyword>
<name>A0ABT3ZGD6_9HYPH</name>
<keyword evidence="6" id="KW-0676">Redox-active center</keyword>
<dbReference type="InterPro" id="IPR013766">
    <property type="entry name" value="Thioredoxin_domain"/>
</dbReference>
<evidence type="ECO:0000256" key="6">
    <source>
        <dbReference type="ARBA" id="ARBA00023284"/>
    </source>
</evidence>
<protein>
    <submittedName>
        <fullName evidence="9">Thioredoxin domain-containing protein</fullName>
    </submittedName>
</protein>
<dbReference type="Proteomes" id="UP001073227">
    <property type="component" value="Unassembled WGS sequence"/>
</dbReference>
<dbReference type="PANTHER" id="PTHR13887">
    <property type="entry name" value="GLUTATHIONE S-TRANSFERASE KAPPA"/>
    <property type="match status" value="1"/>
</dbReference>
<dbReference type="Gene3D" id="3.40.30.10">
    <property type="entry name" value="Glutaredoxin"/>
    <property type="match status" value="1"/>
</dbReference>
<dbReference type="EMBL" id="JAOVZR010000003">
    <property type="protein sequence ID" value="MCY0150676.1"/>
    <property type="molecule type" value="Genomic_DNA"/>
</dbReference>
<evidence type="ECO:0000256" key="7">
    <source>
        <dbReference type="SAM" id="Phobius"/>
    </source>
</evidence>
<dbReference type="InterPro" id="IPR012336">
    <property type="entry name" value="Thioredoxin-like_fold"/>
</dbReference>
<keyword evidence="4" id="KW-0560">Oxidoreductase</keyword>
<feature type="transmembrane region" description="Helical" evidence="7">
    <location>
        <begin position="16"/>
        <end position="35"/>
    </location>
</feature>